<name>A0AAV4JKR3_9GAST</name>
<gene>
    <name evidence="1" type="ORF">ElyMa_001606300</name>
</gene>
<comment type="caution">
    <text evidence="1">The sequence shown here is derived from an EMBL/GenBank/DDBJ whole genome shotgun (WGS) entry which is preliminary data.</text>
</comment>
<reference evidence="1 2" key="1">
    <citation type="journal article" date="2021" name="Elife">
        <title>Chloroplast acquisition without the gene transfer in kleptoplastic sea slugs, Plakobranchus ocellatus.</title>
        <authorList>
            <person name="Maeda T."/>
            <person name="Takahashi S."/>
            <person name="Yoshida T."/>
            <person name="Shimamura S."/>
            <person name="Takaki Y."/>
            <person name="Nagai Y."/>
            <person name="Toyoda A."/>
            <person name="Suzuki Y."/>
            <person name="Arimoto A."/>
            <person name="Ishii H."/>
            <person name="Satoh N."/>
            <person name="Nishiyama T."/>
            <person name="Hasebe M."/>
            <person name="Maruyama T."/>
            <person name="Minagawa J."/>
            <person name="Obokata J."/>
            <person name="Shigenobu S."/>
        </authorList>
    </citation>
    <scope>NUCLEOTIDE SEQUENCE [LARGE SCALE GENOMIC DNA]</scope>
</reference>
<organism evidence="1 2">
    <name type="scientific">Elysia marginata</name>
    <dbReference type="NCBI Taxonomy" id="1093978"/>
    <lineage>
        <taxon>Eukaryota</taxon>
        <taxon>Metazoa</taxon>
        <taxon>Spiralia</taxon>
        <taxon>Lophotrochozoa</taxon>
        <taxon>Mollusca</taxon>
        <taxon>Gastropoda</taxon>
        <taxon>Heterobranchia</taxon>
        <taxon>Euthyneura</taxon>
        <taxon>Panpulmonata</taxon>
        <taxon>Sacoglossa</taxon>
        <taxon>Placobranchoidea</taxon>
        <taxon>Plakobranchidae</taxon>
        <taxon>Elysia</taxon>
    </lineage>
</organism>
<protein>
    <submittedName>
        <fullName evidence="1">Uncharacterized protein</fullName>
    </submittedName>
</protein>
<accession>A0AAV4JKR3</accession>
<dbReference type="Proteomes" id="UP000762676">
    <property type="component" value="Unassembled WGS sequence"/>
</dbReference>
<dbReference type="EMBL" id="BMAT01003215">
    <property type="protein sequence ID" value="GFS21971.1"/>
    <property type="molecule type" value="Genomic_DNA"/>
</dbReference>
<proteinExistence type="predicted"/>
<evidence type="ECO:0000313" key="2">
    <source>
        <dbReference type="Proteomes" id="UP000762676"/>
    </source>
</evidence>
<keyword evidence="2" id="KW-1185">Reference proteome</keyword>
<sequence length="187" mass="21771">METKTVPPAVIADLPSKYWARWIPSESRQNPAMLYKGVVFRVDNGFSEEQNGVKVFQGMEYFFQHGFTQQYINESHYRLDFDTVSGRSMFGKTLKAGISTTYDYNYAEYFGFLHKVTSIYIIDLFEHPFSIDINYSSRAYGYRVRLPMQCEVNVPNSVDRSLIFGHYNKQSHLLTFNPNYDGVTELD</sequence>
<dbReference type="AlphaFoldDB" id="A0AAV4JKR3"/>
<evidence type="ECO:0000313" key="1">
    <source>
        <dbReference type="EMBL" id="GFS21971.1"/>
    </source>
</evidence>